<keyword evidence="2" id="KW-1185">Reference proteome</keyword>
<proteinExistence type="predicted"/>
<sequence length="98" mass="11005">MSKLKEEKKEWQSAIFTNSKSNVRDSIRGHRRTTIKLDGRPCAEEMQSEARGSNVVWSSEEDAEAVVQEASRDSKCAGPIGLILFGLEIGLYLKDLDY</sequence>
<dbReference type="AlphaFoldDB" id="A0A5D2Q829"/>
<evidence type="ECO:0000313" key="1">
    <source>
        <dbReference type="EMBL" id="TYI23650.1"/>
    </source>
</evidence>
<protein>
    <submittedName>
        <fullName evidence="1">Uncharacterized protein</fullName>
    </submittedName>
</protein>
<reference evidence="1 2" key="1">
    <citation type="submission" date="2019-07" db="EMBL/GenBank/DDBJ databases">
        <title>WGS assembly of Gossypium tomentosum.</title>
        <authorList>
            <person name="Chen Z.J."/>
            <person name="Sreedasyam A."/>
            <person name="Ando A."/>
            <person name="Song Q."/>
            <person name="De L."/>
            <person name="Hulse-Kemp A."/>
            <person name="Ding M."/>
            <person name="Ye W."/>
            <person name="Kirkbride R."/>
            <person name="Jenkins J."/>
            <person name="Plott C."/>
            <person name="Lovell J."/>
            <person name="Lin Y.-M."/>
            <person name="Vaughn R."/>
            <person name="Liu B."/>
            <person name="Li W."/>
            <person name="Simpson S."/>
            <person name="Scheffler B."/>
            <person name="Saski C."/>
            <person name="Grover C."/>
            <person name="Hu G."/>
            <person name="Conover J."/>
            <person name="Carlson J."/>
            <person name="Shu S."/>
            <person name="Boston L."/>
            <person name="Williams M."/>
            <person name="Peterson D."/>
            <person name="Mcgee K."/>
            <person name="Jones D."/>
            <person name="Wendel J."/>
            <person name="Stelly D."/>
            <person name="Grimwood J."/>
            <person name="Schmutz J."/>
        </authorList>
    </citation>
    <scope>NUCLEOTIDE SEQUENCE [LARGE SCALE GENOMIC DNA]</scope>
    <source>
        <strain evidence="1">7179.01</strain>
    </source>
</reference>
<accession>A0A5D2Q829</accession>
<evidence type="ECO:0000313" key="2">
    <source>
        <dbReference type="Proteomes" id="UP000322667"/>
    </source>
</evidence>
<name>A0A5D2Q829_GOSTO</name>
<organism evidence="1 2">
    <name type="scientific">Gossypium tomentosum</name>
    <name type="common">Hawaiian cotton</name>
    <name type="synonym">Gossypium sandvicense</name>
    <dbReference type="NCBI Taxonomy" id="34277"/>
    <lineage>
        <taxon>Eukaryota</taxon>
        <taxon>Viridiplantae</taxon>
        <taxon>Streptophyta</taxon>
        <taxon>Embryophyta</taxon>
        <taxon>Tracheophyta</taxon>
        <taxon>Spermatophyta</taxon>
        <taxon>Magnoliopsida</taxon>
        <taxon>eudicotyledons</taxon>
        <taxon>Gunneridae</taxon>
        <taxon>Pentapetalae</taxon>
        <taxon>rosids</taxon>
        <taxon>malvids</taxon>
        <taxon>Malvales</taxon>
        <taxon>Malvaceae</taxon>
        <taxon>Malvoideae</taxon>
        <taxon>Gossypium</taxon>
    </lineage>
</organism>
<gene>
    <name evidence="1" type="ORF">ES332_A06G179200v1</name>
</gene>
<dbReference type="Proteomes" id="UP000322667">
    <property type="component" value="Chromosome A06"/>
</dbReference>
<dbReference type="EMBL" id="CM017615">
    <property type="protein sequence ID" value="TYI23650.1"/>
    <property type="molecule type" value="Genomic_DNA"/>
</dbReference>